<keyword evidence="3" id="KW-1185">Reference proteome</keyword>
<name>A0A1M7SP79_9RHOB</name>
<evidence type="ECO:0000313" key="2">
    <source>
        <dbReference type="EMBL" id="SHN60323.1"/>
    </source>
</evidence>
<dbReference type="PANTHER" id="PTHR12725">
    <property type="entry name" value="HALOACID DEHALOGENASE-LIKE HYDROLASE"/>
    <property type="match status" value="1"/>
</dbReference>
<dbReference type="InterPro" id="IPR006439">
    <property type="entry name" value="HAD-SF_hydro_IA"/>
</dbReference>
<evidence type="ECO:0000256" key="1">
    <source>
        <dbReference type="SAM" id="MobiDB-lite"/>
    </source>
</evidence>
<dbReference type="SFLD" id="SFLDG01132">
    <property type="entry name" value="C1.5.3:_5'-Nucleotidase_Like"/>
    <property type="match status" value="1"/>
</dbReference>
<organism evidence="2 3">
    <name type="scientific">Oceanicella actignis</name>
    <dbReference type="NCBI Taxonomy" id="1189325"/>
    <lineage>
        <taxon>Bacteria</taxon>
        <taxon>Pseudomonadati</taxon>
        <taxon>Pseudomonadota</taxon>
        <taxon>Alphaproteobacteria</taxon>
        <taxon>Rhodobacterales</taxon>
        <taxon>Paracoccaceae</taxon>
        <taxon>Oceanicella</taxon>
    </lineage>
</organism>
<dbReference type="InterPro" id="IPR036412">
    <property type="entry name" value="HAD-like_sf"/>
</dbReference>
<dbReference type="SUPFAM" id="SSF56784">
    <property type="entry name" value="HAD-like"/>
    <property type="match status" value="1"/>
</dbReference>
<dbReference type="NCBIfam" id="TIGR01509">
    <property type="entry name" value="HAD-SF-IA-v3"/>
    <property type="match status" value="1"/>
</dbReference>
<dbReference type="SFLD" id="SFLDS00003">
    <property type="entry name" value="Haloacid_Dehalogenase"/>
    <property type="match status" value="1"/>
</dbReference>
<dbReference type="STRING" id="1189325.SAMN04488119_10158"/>
<sequence length="258" mass="28843">MDPPFPPRYHERMSDALSSPAPSAPVPDPARLVARLGHVREWIFDLDNTLYPASNALFAQIEERMAAYMMRVFGLRRSDAQKLRREYWRDHGTTLAGLMRNHRTDPDAFLDEVHRIDFSVLRPDPRLRAAMLALPGRRIVFTNGTSDYARRVIAALGLDGCFEAVYGIREAFYTPKPLPAAYQRIFGADGLNPRRAAMFEDDPRNLEVPHALGVACVLVGPEARPDLPHVDFATDDLAGFVSRLGPLLRAAPRLESGA</sequence>
<proteinExistence type="predicted"/>
<keyword evidence="2" id="KW-0378">Hydrolase</keyword>
<dbReference type="Gene3D" id="3.40.50.1000">
    <property type="entry name" value="HAD superfamily/HAD-like"/>
    <property type="match status" value="1"/>
</dbReference>
<dbReference type="SFLD" id="SFLDG01129">
    <property type="entry name" value="C1.5:_HAD__Beta-PGM__Phosphata"/>
    <property type="match status" value="1"/>
</dbReference>
<dbReference type="GO" id="GO:0016787">
    <property type="term" value="F:hydrolase activity"/>
    <property type="evidence" value="ECO:0007669"/>
    <property type="project" value="UniProtKB-KW"/>
</dbReference>
<reference evidence="2 3" key="1">
    <citation type="submission" date="2016-12" db="EMBL/GenBank/DDBJ databases">
        <authorList>
            <person name="Song W.-J."/>
            <person name="Kurnit D.M."/>
        </authorList>
    </citation>
    <scope>NUCLEOTIDE SEQUENCE [LARGE SCALE GENOMIC DNA]</scope>
    <source>
        <strain evidence="2 3">CGMCC 1.10808</strain>
    </source>
</reference>
<dbReference type="InterPro" id="IPR023214">
    <property type="entry name" value="HAD_sf"/>
</dbReference>
<dbReference type="EMBL" id="FRDL01000003">
    <property type="protein sequence ID" value="SHN60323.1"/>
    <property type="molecule type" value="Genomic_DNA"/>
</dbReference>
<dbReference type="Proteomes" id="UP000184066">
    <property type="component" value="Unassembled WGS sequence"/>
</dbReference>
<dbReference type="Gene3D" id="1.10.150.450">
    <property type="match status" value="1"/>
</dbReference>
<accession>A0A1M7SP79</accession>
<dbReference type="PANTHER" id="PTHR12725:SF117">
    <property type="entry name" value="HALOACID DEHALOGENASE-LIKE HYDROLASE"/>
    <property type="match status" value="1"/>
</dbReference>
<dbReference type="AlphaFoldDB" id="A0A1M7SP79"/>
<dbReference type="InterPro" id="IPR010237">
    <property type="entry name" value="Pyr-5-nucltdase"/>
</dbReference>
<dbReference type="Pfam" id="PF00702">
    <property type="entry name" value="Hydrolase"/>
    <property type="match status" value="1"/>
</dbReference>
<gene>
    <name evidence="2" type="ORF">SAMN05216200_10359</name>
</gene>
<evidence type="ECO:0000313" key="3">
    <source>
        <dbReference type="Proteomes" id="UP000184066"/>
    </source>
</evidence>
<dbReference type="RefSeq" id="WP_245728414.1">
    <property type="nucleotide sequence ID" value="NZ_FOHL01000001.1"/>
</dbReference>
<feature type="region of interest" description="Disordered" evidence="1">
    <location>
        <begin position="1"/>
        <end position="25"/>
    </location>
</feature>
<protein>
    <submittedName>
        <fullName evidence="2">Putative hydrolase of the HAD superfamily</fullName>
    </submittedName>
</protein>
<dbReference type="NCBIfam" id="TIGR01993">
    <property type="entry name" value="Pyr-5-nucltdase"/>
    <property type="match status" value="1"/>
</dbReference>